<accession>A0A7V4GA79</accession>
<dbReference type="Pfam" id="PF03063">
    <property type="entry name" value="Prismane"/>
    <property type="match status" value="1"/>
</dbReference>
<organism evidence="11">
    <name type="scientific">Desulfobacca acetoxidans</name>
    <dbReference type="NCBI Taxonomy" id="60893"/>
    <lineage>
        <taxon>Bacteria</taxon>
        <taxon>Pseudomonadati</taxon>
        <taxon>Thermodesulfobacteriota</taxon>
        <taxon>Desulfobaccia</taxon>
        <taxon>Desulfobaccales</taxon>
        <taxon>Desulfobaccaceae</taxon>
        <taxon>Desulfobacca</taxon>
    </lineage>
</organism>
<feature type="binding site" evidence="10">
    <location>
        <position position="57"/>
    </location>
    <ligand>
        <name>[4Fe-4S] cluster</name>
        <dbReference type="ChEBI" id="CHEBI:49883"/>
        <label>2</label>
    </ligand>
</feature>
<dbReference type="NCBIfam" id="TIGR01702">
    <property type="entry name" value="CO_DH_cata"/>
    <property type="match status" value="1"/>
</dbReference>
<feature type="binding site" evidence="10">
    <location>
        <position position="494"/>
    </location>
    <ligand>
        <name>[Ni-4Fe-4S] cluster</name>
        <dbReference type="ChEBI" id="CHEBI:47739"/>
    </ligand>
</feature>
<evidence type="ECO:0000256" key="2">
    <source>
        <dbReference type="ARBA" id="ARBA00022485"/>
    </source>
</evidence>
<comment type="catalytic activity">
    <reaction evidence="8 9">
        <text>CO + 2 oxidized [2Fe-2S]-[ferredoxin] + H2O = 2 reduced [2Fe-2S]-[ferredoxin] + CO2 + 2 H(+)</text>
        <dbReference type="Rhea" id="RHEA:21040"/>
        <dbReference type="Rhea" id="RHEA-COMP:10000"/>
        <dbReference type="Rhea" id="RHEA-COMP:10001"/>
        <dbReference type="ChEBI" id="CHEBI:15377"/>
        <dbReference type="ChEBI" id="CHEBI:15378"/>
        <dbReference type="ChEBI" id="CHEBI:16526"/>
        <dbReference type="ChEBI" id="CHEBI:17245"/>
        <dbReference type="ChEBI" id="CHEBI:33737"/>
        <dbReference type="ChEBI" id="CHEBI:33738"/>
        <dbReference type="EC" id="1.2.7.4"/>
    </reaction>
</comment>
<reference evidence="11" key="1">
    <citation type="journal article" date="2020" name="mSystems">
        <title>Genome- and Community-Level Interaction Insights into Carbon Utilization and Element Cycling Functions of Hydrothermarchaeota in Hydrothermal Sediment.</title>
        <authorList>
            <person name="Zhou Z."/>
            <person name="Liu Y."/>
            <person name="Xu W."/>
            <person name="Pan J."/>
            <person name="Luo Z.H."/>
            <person name="Li M."/>
        </authorList>
    </citation>
    <scope>NUCLEOTIDE SEQUENCE [LARGE SCALE GENOMIC DNA]</scope>
    <source>
        <strain evidence="11">SpSt-548</strain>
    </source>
</reference>
<feature type="binding site" evidence="10">
    <location>
        <position position="314"/>
    </location>
    <ligand>
        <name>[Ni-4Fe-4S] cluster</name>
        <dbReference type="ChEBI" id="CHEBI:47739"/>
    </ligand>
</feature>
<dbReference type="Gene3D" id="1.20.1270.30">
    <property type="match status" value="1"/>
</dbReference>
<keyword evidence="5 9" id="KW-0560">Oxidoreductase</keyword>
<evidence type="ECO:0000256" key="8">
    <source>
        <dbReference type="ARBA" id="ARBA00048733"/>
    </source>
</evidence>
<keyword evidence="2 9" id="KW-0004">4Fe-4S</keyword>
<dbReference type="EMBL" id="DSXI01000610">
    <property type="protein sequence ID" value="HGS06097.1"/>
    <property type="molecule type" value="Genomic_DNA"/>
</dbReference>
<gene>
    <name evidence="11" type="primary">cooS</name>
    <name evidence="11" type="ORF">ENT08_10285</name>
</gene>
<feature type="binding site" evidence="10">
    <location>
        <position position="79"/>
    </location>
    <ligand>
        <name>[4Fe-4S] cluster</name>
        <dbReference type="ChEBI" id="CHEBI:49883"/>
        <label>2</label>
    </ligand>
</feature>
<comment type="cofactor">
    <cofactor evidence="1">
        <name>[4Fe-4S] cluster</name>
        <dbReference type="ChEBI" id="CHEBI:49883"/>
    </cofactor>
</comment>
<keyword evidence="6 9" id="KW-0408">Iron</keyword>
<feature type="binding site" evidence="10">
    <location>
        <position position="52"/>
    </location>
    <ligand>
        <name>[4Fe-4S] cluster</name>
        <dbReference type="ChEBI" id="CHEBI:49883"/>
        <label>2</label>
    </ligand>
</feature>
<dbReference type="EC" id="1.2.7.4" evidence="9"/>
<dbReference type="GO" id="GO:0051539">
    <property type="term" value="F:4 iron, 4 sulfur cluster binding"/>
    <property type="evidence" value="ECO:0007669"/>
    <property type="project" value="UniProtKB-UniRule"/>
</dbReference>
<dbReference type="Gene3D" id="3.40.50.2030">
    <property type="match status" value="2"/>
</dbReference>
<dbReference type="GO" id="GO:0042542">
    <property type="term" value="P:response to hydrogen peroxide"/>
    <property type="evidence" value="ECO:0007669"/>
    <property type="project" value="TreeGrafter"/>
</dbReference>
<dbReference type="InterPro" id="IPR011254">
    <property type="entry name" value="Prismane-like_sf"/>
</dbReference>
<dbReference type="AlphaFoldDB" id="A0A7V4GA79"/>
<feature type="binding site" evidence="10">
    <location>
        <position position="49"/>
    </location>
    <ligand>
        <name>[4Fe-4S] cluster</name>
        <dbReference type="ChEBI" id="CHEBI:49883"/>
        <label>2</label>
    </ligand>
</feature>
<dbReference type="InterPro" id="IPR016099">
    <property type="entry name" value="Prismane-like_a/b-sand"/>
</dbReference>
<evidence type="ECO:0000256" key="7">
    <source>
        <dbReference type="ARBA" id="ARBA00023014"/>
    </source>
</evidence>
<sequence>MAALDVTKSSVDQATVEMLKKAQAEGIETIFDRAEKMKPCPIGEEGACCRICSQGPCRVPKPKKAKEGEEQKPQAVGLCGATAQTIVARNFARMVASGAASHNDHSRGVAKLFKEVAHGRAQGYQLKDITKLKQVARDFGVATTVGEGDEAKARPVNEIAQELADKVLAEFGQQDGELTYIKRAPKKRQEIWRREGVVPRGCDIEIVELMHRTHMGVDQDYKNIIKQCTRTALSDGWGGSMLSTDLQDVLFGCPVPVAGEINLGVLKEDHVNIIIHGHEPLLPEMIAVAVQEPEMIQYAQNKGAKGIQLAGMCCSANEILMRHGIPCAGNYLQQELAIVTGAVDAMVVDVQCEMQSLANVAKCYHTKLITTDPRARIEGETMHIPFDDHHALDIARQVVREAIDNFPNRRSPVMIPEAHYPTIVGFSYETIRYMLCGSIRGSYYTLNDNVIGGRIRGVAGVVGCNNCRTTHDNAHLTMIKELLKNDVIVLTTGCSAMAAGKAGLLTPEAATQYCGPGLAEICETVGIPPVLHMGACVDNSRILMAATACVKAGGLGSDISDLPAAGAAPEWMSEKAIAIGHYFVSSGVYTVFGVNFPTTGSDILTEYLFQGFEEVYGGKWDFEADPEVAAKKMIAHIDKKRAALGIDKARERVLYDMEMRRQLEAAAAAAEEH</sequence>
<dbReference type="PANTHER" id="PTHR30109">
    <property type="entry name" value="HYDROXYLAMINE REDUCTASE"/>
    <property type="match status" value="1"/>
</dbReference>
<dbReference type="GO" id="GO:0004601">
    <property type="term" value="F:peroxidase activity"/>
    <property type="evidence" value="ECO:0007669"/>
    <property type="project" value="TreeGrafter"/>
</dbReference>
<comment type="caution">
    <text evidence="11">The sequence shown here is derived from an EMBL/GenBank/DDBJ whole genome shotgun (WGS) entry which is preliminary data.</text>
</comment>
<dbReference type="PIRSF" id="PIRSF005023">
    <property type="entry name" value="CODH"/>
    <property type="match status" value="1"/>
</dbReference>
<feature type="binding site" evidence="10">
    <location>
        <position position="536"/>
    </location>
    <ligand>
        <name>[Ni-4Fe-4S] cluster</name>
        <dbReference type="ChEBI" id="CHEBI:47739"/>
    </ligand>
</feature>
<dbReference type="GO" id="GO:0050418">
    <property type="term" value="F:hydroxylamine reductase activity"/>
    <property type="evidence" value="ECO:0007669"/>
    <property type="project" value="TreeGrafter"/>
</dbReference>
<keyword evidence="4 9" id="KW-0479">Metal-binding</keyword>
<evidence type="ECO:0000256" key="1">
    <source>
        <dbReference type="ARBA" id="ARBA00001966"/>
    </source>
</evidence>
<feature type="binding site" evidence="10">
    <location>
        <position position="352"/>
    </location>
    <ligand>
        <name>[Ni-4Fe-4S] cluster</name>
        <dbReference type="ChEBI" id="CHEBI:47739"/>
    </ligand>
</feature>
<evidence type="ECO:0000256" key="3">
    <source>
        <dbReference type="ARBA" id="ARBA00022596"/>
    </source>
</evidence>
<evidence type="ECO:0000313" key="11">
    <source>
        <dbReference type="EMBL" id="HGS06097.1"/>
    </source>
</evidence>
<keyword evidence="7 9" id="KW-0411">Iron-sulfur</keyword>
<dbReference type="InterPro" id="IPR004137">
    <property type="entry name" value="HCP/CODH"/>
</dbReference>
<keyword evidence="3 10" id="KW-0533">Nickel</keyword>
<evidence type="ECO:0000256" key="5">
    <source>
        <dbReference type="ARBA" id="ARBA00023002"/>
    </source>
</evidence>
<protein>
    <recommendedName>
        <fullName evidence="9">Carbon monoxide dehydrogenase</fullName>
        <ecNumber evidence="9">1.2.7.4</ecNumber>
    </recommendedName>
</protein>
<dbReference type="InterPro" id="IPR010047">
    <property type="entry name" value="CODH"/>
</dbReference>
<dbReference type="PANTHER" id="PTHR30109:SF4">
    <property type="entry name" value="CARBON MONOXIDE DEHYDROGENASE"/>
    <property type="match status" value="1"/>
</dbReference>
<feature type="binding site" evidence="10">
    <location>
        <position position="278"/>
    </location>
    <ligand>
        <name>[Ni-4Fe-4S] cluster</name>
        <dbReference type="ChEBI" id="CHEBI:47739"/>
    </ligand>
</feature>
<evidence type="ECO:0000256" key="9">
    <source>
        <dbReference type="PIRNR" id="PIRNR005023"/>
    </source>
</evidence>
<dbReference type="GO" id="GO:0043885">
    <property type="term" value="F:anaerobic carbon-monoxide dehydrogenase activity"/>
    <property type="evidence" value="ECO:0007669"/>
    <property type="project" value="UniProtKB-UniRule"/>
</dbReference>
<evidence type="ECO:0000256" key="4">
    <source>
        <dbReference type="ARBA" id="ARBA00022723"/>
    </source>
</evidence>
<feature type="binding site" evidence="10">
    <location>
        <position position="48"/>
    </location>
    <ligand>
        <name>[4Fe-4S] cluster</name>
        <dbReference type="ChEBI" id="CHEBI:49883"/>
        <label>1</label>
        <note>ligand shared between dimeric partners</note>
    </ligand>
</feature>
<dbReference type="SUPFAM" id="SSF56821">
    <property type="entry name" value="Prismane protein-like"/>
    <property type="match status" value="1"/>
</dbReference>
<dbReference type="GO" id="GO:0006091">
    <property type="term" value="P:generation of precursor metabolites and energy"/>
    <property type="evidence" value="ECO:0007669"/>
    <property type="project" value="InterPro"/>
</dbReference>
<name>A0A7V4GA79_9BACT</name>
<dbReference type="GO" id="GO:0016151">
    <property type="term" value="F:nickel cation binding"/>
    <property type="evidence" value="ECO:0007669"/>
    <property type="project" value="InterPro"/>
</dbReference>
<evidence type="ECO:0000256" key="6">
    <source>
        <dbReference type="ARBA" id="ARBA00023004"/>
    </source>
</evidence>
<evidence type="ECO:0000256" key="10">
    <source>
        <dbReference type="PIRSR" id="PIRSR005023-1"/>
    </source>
</evidence>
<feature type="binding site" evidence="10">
    <location>
        <position position="464"/>
    </location>
    <ligand>
        <name>[Ni-4Fe-4S] cluster</name>
        <dbReference type="ChEBI" id="CHEBI:47739"/>
    </ligand>
</feature>
<proteinExistence type="predicted"/>
<feature type="binding site" evidence="10">
    <location>
        <position position="40"/>
    </location>
    <ligand>
        <name>[4Fe-4S] cluster</name>
        <dbReference type="ChEBI" id="CHEBI:49883"/>
        <label>1</label>
        <note>ligand shared between dimeric partners</note>
    </ligand>
</feature>
<dbReference type="InterPro" id="IPR016101">
    <property type="entry name" value="CO_DH_a-bundle"/>
</dbReference>